<proteinExistence type="predicted"/>
<accession>A0A915JGY8</accession>
<dbReference type="AlphaFoldDB" id="A0A915JGY8"/>
<name>A0A915JGY8_ROMCU</name>
<dbReference type="WBParaSite" id="nRc.2.0.1.t25233-RA">
    <property type="protein sequence ID" value="nRc.2.0.1.t25233-RA"/>
    <property type="gene ID" value="nRc.2.0.1.g25233"/>
</dbReference>
<reference evidence="2" key="1">
    <citation type="submission" date="2022-11" db="UniProtKB">
        <authorList>
            <consortium name="WormBaseParasite"/>
        </authorList>
    </citation>
    <scope>IDENTIFICATION</scope>
</reference>
<organism evidence="1 2">
    <name type="scientific">Romanomermis culicivorax</name>
    <name type="common">Nematode worm</name>
    <dbReference type="NCBI Taxonomy" id="13658"/>
    <lineage>
        <taxon>Eukaryota</taxon>
        <taxon>Metazoa</taxon>
        <taxon>Ecdysozoa</taxon>
        <taxon>Nematoda</taxon>
        <taxon>Enoplea</taxon>
        <taxon>Dorylaimia</taxon>
        <taxon>Mermithida</taxon>
        <taxon>Mermithoidea</taxon>
        <taxon>Mermithidae</taxon>
        <taxon>Romanomermis</taxon>
    </lineage>
</organism>
<evidence type="ECO:0000313" key="2">
    <source>
        <dbReference type="WBParaSite" id="nRc.2.0.1.t25233-RA"/>
    </source>
</evidence>
<sequence length="64" mass="7041">MFGSALMAGVPMHYIYRMSVGFEAENANACYNRFYVSYGFATGCGQGSDDRGHKLHTDYCSGVK</sequence>
<dbReference type="Proteomes" id="UP000887565">
    <property type="component" value="Unplaced"/>
</dbReference>
<protein>
    <submittedName>
        <fullName evidence="2">Uncharacterized protein</fullName>
    </submittedName>
</protein>
<evidence type="ECO:0000313" key="1">
    <source>
        <dbReference type="Proteomes" id="UP000887565"/>
    </source>
</evidence>
<keyword evidence="1" id="KW-1185">Reference proteome</keyword>